<dbReference type="EMBL" id="JAQKAB010000019">
    <property type="protein sequence ID" value="MDA7028531.1"/>
    <property type="molecule type" value="Genomic_DNA"/>
</dbReference>
<keyword evidence="2" id="KW-1185">Reference proteome</keyword>
<gene>
    <name evidence="1" type="ORF">PJ311_18490</name>
</gene>
<dbReference type="InterPro" id="IPR049300">
    <property type="entry name" value="Gp22-like_sf"/>
</dbReference>
<evidence type="ECO:0000313" key="1">
    <source>
        <dbReference type="EMBL" id="MDA7028531.1"/>
    </source>
</evidence>
<comment type="caution">
    <text evidence="1">The sequence shown here is derived from an EMBL/GenBank/DDBJ whole genome shotgun (WGS) entry which is preliminary data.</text>
</comment>
<organism evidence="1 2">
    <name type="scientific">Bacillus changyiensis</name>
    <dbReference type="NCBI Taxonomy" id="3004103"/>
    <lineage>
        <taxon>Bacteria</taxon>
        <taxon>Bacillati</taxon>
        <taxon>Bacillota</taxon>
        <taxon>Bacilli</taxon>
        <taxon>Bacillales</taxon>
        <taxon>Bacillaceae</taxon>
        <taxon>Bacillus</taxon>
    </lineage>
</organism>
<evidence type="ECO:0000313" key="2">
    <source>
        <dbReference type="Proteomes" id="UP001211894"/>
    </source>
</evidence>
<evidence type="ECO:0008006" key="3">
    <source>
        <dbReference type="Google" id="ProtNLM"/>
    </source>
</evidence>
<sequence>MVNTINLRGRQLKTKGCKADLNGNQVVISNFDLTLDGSAHSMESVGFDLKGDRTKRILYKLYVIQANNQSLSYHLARIELDANGFDFFIPPDNAIYLFSEIYVEKDGTIAGVIYNSTDEAPYSTNEDLKKLPPQFNIRIDEGIYEREDSKKERVIDVQDPRT</sequence>
<dbReference type="Proteomes" id="UP001211894">
    <property type="component" value="Unassembled WGS sequence"/>
</dbReference>
<name>A0ABT4X8D2_9BACI</name>
<reference evidence="1 2" key="1">
    <citation type="submission" date="2023-01" db="EMBL/GenBank/DDBJ databases">
        <title>Bacillus changyiensis sp. nov., isolated from a coastal deposit.</title>
        <authorList>
            <person name="Xiao G."/>
            <person name="Lai Q."/>
            <person name="Hu Z."/>
            <person name="Shao Z."/>
        </authorList>
    </citation>
    <scope>NUCLEOTIDE SEQUENCE [LARGE SCALE GENOMIC DNA]</scope>
    <source>
        <strain evidence="1 2">CLL-7-23</strain>
    </source>
</reference>
<dbReference type="Gene3D" id="2.60.40.2980">
    <property type="match status" value="1"/>
</dbReference>
<accession>A0ABT4X8D2</accession>
<proteinExistence type="predicted"/>
<dbReference type="RefSeq" id="WP_270802170.1">
    <property type="nucleotide sequence ID" value="NZ_JAQFWW010000004.1"/>
</dbReference>
<protein>
    <recommendedName>
        <fullName evidence="3">Phage tail protein</fullName>
    </recommendedName>
</protein>